<keyword evidence="3" id="KW-0378">Hydrolase</keyword>
<name>A0ABY9WGX4_9BACT</name>
<dbReference type="Gene3D" id="3.40.50.1820">
    <property type="entry name" value="alpha/beta hydrolase"/>
    <property type="match status" value="1"/>
</dbReference>
<dbReference type="PROSITE" id="PS51257">
    <property type="entry name" value="PROKAR_LIPOPROTEIN"/>
    <property type="match status" value="1"/>
</dbReference>
<keyword evidence="1" id="KW-0732">Signal</keyword>
<organism evidence="3 4">
    <name type="scientific">Archangium minus</name>
    <dbReference type="NCBI Taxonomy" id="83450"/>
    <lineage>
        <taxon>Bacteria</taxon>
        <taxon>Pseudomonadati</taxon>
        <taxon>Myxococcota</taxon>
        <taxon>Myxococcia</taxon>
        <taxon>Myxococcales</taxon>
        <taxon>Cystobacterineae</taxon>
        <taxon>Archangiaceae</taxon>
        <taxon>Archangium</taxon>
    </lineage>
</organism>
<dbReference type="EMBL" id="CP043494">
    <property type="protein sequence ID" value="WNG43044.1"/>
    <property type="molecule type" value="Genomic_DNA"/>
</dbReference>
<feature type="chain" id="PRO_5045859499" evidence="1">
    <location>
        <begin position="16"/>
        <end position="309"/>
    </location>
</feature>
<gene>
    <name evidence="3" type="ORF">F0U60_02250</name>
</gene>
<dbReference type="Pfam" id="PF00561">
    <property type="entry name" value="Abhydrolase_1"/>
    <property type="match status" value="1"/>
</dbReference>
<reference evidence="3 4" key="1">
    <citation type="submission" date="2019-08" db="EMBL/GenBank/DDBJ databases">
        <title>Archangium and Cystobacter genomes.</title>
        <authorList>
            <person name="Chen I.-C.K."/>
            <person name="Wielgoss S."/>
        </authorList>
    </citation>
    <scope>NUCLEOTIDE SEQUENCE [LARGE SCALE GENOMIC DNA]</scope>
    <source>
        <strain evidence="3 4">Cbm 6</strain>
    </source>
</reference>
<proteinExistence type="predicted"/>
<keyword evidence="4" id="KW-1185">Reference proteome</keyword>
<protein>
    <submittedName>
        <fullName evidence="3">Alpha/beta hydrolase</fullName>
    </submittedName>
</protein>
<feature type="signal peptide" evidence="1">
    <location>
        <begin position="1"/>
        <end position="15"/>
    </location>
</feature>
<evidence type="ECO:0000313" key="4">
    <source>
        <dbReference type="Proteomes" id="UP001611383"/>
    </source>
</evidence>
<evidence type="ECO:0000259" key="2">
    <source>
        <dbReference type="Pfam" id="PF00561"/>
    </source>
</evidence>
<dbReference type="PANTHER" id="PTHR43798">
    <property type="entry name" value="MONOACYLGLYCEROL LIPASE"/>
    <property type="match status" value="1"/>
</dbReference>
<dbReference type="InterPro" id="IPR000073">
    <property type="entry name" value="AB_hydrolase_1"/>
</dbReference>
<dbReference type="Proteomes" id="UP001611383">
    <property type="component" value="Chromosome"/>
</dbReference>
<accession>A0ABY9WGX4</accession>
<dbReference type="InterPro" id="IPR029058">
    <property type="entry name" value="AB_hydrolase_fold"/>
</dbReference>
<sequence>MKAHTCLLLASTALAACGSPVDPAPSVSVQEEALVSESAASLHHGTVQLSTGVQLHYVEQGRQNGPVLVLLHGYTDSYLSFDRVLPLLPRRFHVYALDQRGHGDSSRPECCYSQSDFASDVTAFLDAQGIQRAVLVGHSMGSFIAQQVALEHPERVEALVLIGSAPTVHGNPVAADLMSYVDTLSDPIDPAFVRDFQASTFYRPIPPSFLDTAVSESLKVPARVWQASLAGLIAEDHSARLSDISVPTLVVGGDKDGFFSVPEQQALADALPQGSFALYSETGHAPHVEQPRRFVHDVKVFLRGPHQGE</sequence>
<feature type="domain" description="AB hydrolase-1" evidence="2">
    <location>
        <begin position="66"/>
        <end position="290"/>
    </location>
</feature>
<dbReference type="GO" id="GO:0016787">
    <property type="term" value="F:hydrolase activity"/>
    <property type="evidence" value="ECO:0007669"/>
    <property type="project" value="UniProtKB-KW"/>
</dbReference>
<dbReference type="InterPro" id="IPR050266">
    <property type="entry name" value="AB_hydrolase_sf"/>
</dbReference>
<dbReference type="PANTHER" id="PTHR43798:SF33">
    <property type="entry name" value="HYDROLASE, PUTATIVE (AFU_ORTHOLOGUE AFUA_2G14860)-RELATED"/>
    <property type="match status" value="1"/>
</dbReference>
<dbReference type="PRINTS" id="PR00111">
    <property type="entry name" value="ABHYDROLASE"/>
</dbReference>
<dbReference type="RefSeq" id="WP_395813425.1">
    <property type="nucleotide sequence ID" value="NZ_CP043494.1"/>
</dbReference>
<dbReference type="SUPFAM" id="SSF53474">
    <property type="entry name" value="alpha/beta-Hydrolases"/>
    <property type="match status" value="1"/>
</dbReference>
<evidence type="ECO:0000313" key="3">
    <source>
        <dbReference type="EMBL" id="WNG43044.1"/>
    </source>
</evidence>
<evidence type="ECO:0000256" key="1">
    <source>
        <dbReference type="SAM" id="SignalP"/>
    </source>
</evidence>